<dbReference type="InterPro" id="IPR004841">
    <property type="entry name" value="AA-permease/SLC12A_dom"/>
</dbReference>
<dbReference type="PIRSF" id="PIRSF006060">
    <property type="entry name" value="AA_transporter"/>
    <property type="match status" value="1"/>
</dbReference>
<evidence type="ECO:0000313" key="8">
    <source>
        <dbReference type="Proteomes" id="UP000275772"/>
    </source>
</evidence>
<feature type="transmembrane region" description="Helical" evidence="5">
    <location>
        <begin position="249"/>
        <end position="270"/>
    </location>
</feature>
<dbReference type="GO" id="GO:0016020">
    <property type="term" value="C:membrane"/>
    <property type="evidence" value="ECO:0007669"/>
    <property type="project" value="UniProtKB-SubCell"/>
</dbReference>
<comment type="subcellular location">
    <subcellularLocation>
        <location evidence="1">Membrane</location>
        <topology evidence="1">Multi-pass membrane protein</topology>
    </subcellularLocation>
</comment>
<dbReference type="PANTHER" id="PTHR43341">
    <property type="entry name" value="AMINO ACID PERMEASE"/>
    <property type="match status" value="1"/>
</dbReference>
<name>A0A383UMX3_BLUHO</name>
<keyword evidence="4 5" id="KW-0472">Membrane</keyword>
<feature type="transmembrane region" description="Helical" evidence="5">
    <location>
        <begin position="342"/>
        <end position="362"/>
    </location>
</feature>
<organism evidence="7 8">
    <name type="scientific">Blumeria hordei</name>
    <name type="common">Barley powdery mildew</name>
    <name type="synonym">Blumeria graminis f. sp. hordei</name>
    <dbReference type="NCBI Taxonomy" id="2867405"/>
    <lineage>
        <taxon>Eukaryota</taxon>
        <taxon>Fungi</taxon>
        <taxon>Dikarya</taxon>
        <taxon>Ascomycota</taxon>
        <taxon>Pezizomycotina</taxon>
        <taxon>Leotiomycetes</taxon>
        <taxon>Erysiphales</taxon>
        <taxon>Erysiphaceae</taxon>
        <taxon>Blumeria</taxon>
    </lineage>
</organism>
<keyword evidence="3 5" id="KW-1133">Transmembrane helix</keyword>
<sequence>MNTTTLTSTIQLKNFEENEKDLRGDEARCEGNLVRQASGKYDAVYGVGGVGHTQRRLKPRHVALIGFGGGIGSGLFIETGSMLKNAGPAGLLIVFATVGGFLWCIMESIGEMFPTTGSFPHLATRFIDPALGFTLAISYGCSSTIAMVSEVNNISKVVLSYWTDLNPALVISLSLLSVLAINLFSVRYYGEAEVVSAVVKGVGFLILVIVSLVITLGGAPNCDRIGFKYWIDPGPFAKYNDITKSKGQFFGIFRAFIDAIFSFIGMETVVVTASESVNPHRSITKAVKRVIYRILYFNVLGAFLLGLTLSSTDPNLIDDLGESMASPFIVAMKNAGVEVVPSIINVCILFSAWSSCSGYLYVTARMIIAMAVDRHIPQVFSKVSRWGVPYFAVMASFVLSLLSYICLADRSLTWLKDISTMTGLLAWMTLCICFIRYEQACRAQGINRNNLDFKSRFQPYSAYIGAIGCAVIILLSGIKVLSGKWTAVNFVTNYAGVIVYVVPFVARKLIRKSGFARSAKLDLFSGRFDSSSMNKTAAPLSCWDKFMGWLV</sequence>
<keyword evidence="2 5" id="KW-0812">Transmembrane</keyword>
<feature type="transmembrane region" description="Helical" evidence="5">
    <location>
        <begin position="490"/>
        <end position="510"/>
    </location>
</feature>
<accession>A0A383UMX3</accession>
<feature type="transmembrane region" description="Helical" evidence="5">
    <location>
        <begin position="126"/>
        <end position="148"/>
    </location>
</feature>
<feature type="transmembrane region" description="Helical" evidence="5">
    <location>
        <begin position="290"/>
        <end position="309"/>
    </location>
</feature>
<evidence type="ECO:0000313" key="7">
    <source>
        <dbReference type="EMBL" id="SZF00915.1"/>
    </source>
</evidence>
<reference evidence="7 8" key="1">
    <citation type="submission" date="2017-11" db="EMBL/GenBank/DDBJ databases">
        <authorList>
            <person name="Kracher B."/>
        </authorList>
    </citation>
    <scope>NUCLEOTIDE SEQUENCE [LARGE SCALE GENOMIC DNA]</scope>
    <source>
        <strain evidence="7 8">RACE1</strain>
    </source>
</reference>
<feature type="domain" description="Amino acid permease/ SLC12A" evidence="6">
    <location>
        <begin position="61"/>
        <end position="517"/>
    </location>
</feature>
<dbReference type="InterPro" id="IPR050524">
    <property type="entry name" value="APC_YAT"/>
</dbReference>
<feature type="transmembrane region" description="Helical" evidence="5">
    <location>
        <begin position="457"/>
        <end position="478"/>
    </location>
</feature>
<feature type="transmembrane region" description="Helical" evidence="5">
    <location>
        <begin position="89"/>
        <end position="106"/>
    </location>
</feature>
<proteinExistence type="predicted"/>
<dbReference type="VEuPathDB" id="FungiDB:BLGHR1_11665"/>
<protein>
    <recommendedName>
        <fullName evidence="6">Amino acid permease/ SLC12A domain-containing protein</fullName>
    </recommendedName>
</protein>
<evidence type="ECO:0000256" key="1">
    <source>
        <dbReference type="ARBA" id="ARBA00004141"/>
    </source>
</evidence>
<dbReference type="PANTHER" id="PTHR43341:SF21">
    <property type="entry name" value="GENERAL AMINO ACID PERMEASE-RELATED"/>
    <property type="match status" value="1"/>
</dbReference>
<feature type="transmembrane region" description="Helical" evidence="5">
    <location>
        <begin position="418"/>
        <end position="437"/>
    </location>
</feature>
<evidence type="ECO:0000256" key="2">
    <source>
        <dbReference type="ARBA" id="ARBA00022692"/>
    </source>
</evidence>
<dbReference type="EMBL" id="UNSH01000029">
    <property type="protein sequence ID" value="SZF00915.1"/>
    <property type="molecule type" value="Genomic_DNA"/>
</dbReference>
<feature type="transmembrane region" description="Helical" evidence="5">
    <location>
        <begin position="62"/>
        <end position="83"/>
    </location>
</feature>
<feature type="transmembrane region" description="Helical" evidence="5">
    <location>
        <begin position="198"/>
        <end position="219"/>
    </location>
</feature>
<evidence type="ECO:0000256" key="3">
    <source>
        <dbReference type="ARBA" id="ARBA00022989"/>
    </source>
</evidence>
<dbReference type="Pfam" id="PF00324">
    <property type="entry name" value="AA_permease"/>
    <property type="match status" value="1"/>
</dbReference>
<evidence type="ECO:0000256" key="4">
    <source>
        <dbReference type="ARBA" id="ARBA00023136"/>
    </source>
</evidence>
<dbReference type="Gene3D" id="1.20.1740.10">
    <property type="entry name" value="Amino acid/polyamine transporter I"/>
    <property type="match status" value="1"/>
</dbReference>
<feature type="transmembrane region" description="Helical" evidence="5">
    <location>
        <begin position="168"/>
        <end position="186"/>
    </location>
</feature>
<evidence type="ECO:0000259" key="6">
    <source>
        <dbReference type="Pfam" id="PF00324"/>
    </source>
</evidence>
<feature type="transmembrane region" description="Helical" evidence="5">
    <location>
        <begin position="383"/>
        <end position="406"/>
    </location>
</feature>
<dbReference type="Proteomes" id="UP000275772">
    <property type="component" value="Unassembled WGS sequence"/>
</dbReference>
<dbReference type="GO" id="GO:0015171">
    <property type="term" value="F:amino acid transmembrane transporter activity"/>
    <property type="evidence" value="ECO:0007669"/>
    <property type="project" value="TreeGrafter"/>
</dbReference>
<dbReference type="AlphaFoldDB" id="A0A383UMX3"/>
<evidence type="ECO:0000256" key="5">
    <source>
        <dbReference type="SAM" id="Phobius"/>
    </source>
</evidence>
<gene>
    <name evidence="7" type="ORF">BLGHR1_11665</name>
</gene>